<name>A0A1V6MK72_9ACTN</name>
<feature type="region of interest" description="Disordered" evidence="2">
    <location>
        <begin position="471"/>
        <end position="522"/>
    </location>
</feature>
<dbReference type="AlphaFoldDB" id="A0A1V6MK72"/>
<reference evidence="5" key="1">
    <citation type="submission" date="2016-11" db="EMBL/GenBank/DDBJ databases">
        <authorList>
            <person name="Schniete J.K."/>
            <person name="Salih T."/>
            <person name="Algora Gallardo L."/>
            <person name="Martinez Fernandez S."/>
            <person name="Herron P.R."/>
        </authorList>
    </citation>
    <scope>NUCLEOTIDE SEQUENCE [LARGE SCALE GENOMIC DNA]</scope>
    <source>
        <strain evidence="5">DSM 41896</strain>
    </source>
</reference>
<dbReference type="InterPro" id="IPR000383">
    <property type="entry name" value="Xaa-Pro-like_dom"/>
</dbReference>
<dbReference type="PANTHER" id="PTHR43056">
    <property type="entry name" value="PEPTIDASE S9 PROLYL OLIGOPEPTIDASE"/>
    <property type="match status" value="1"/>
</dbReference>
<dbReference type="SUPFAM" id="SSF53474">
    <property type="entry name" value="alpha/beta-Hydrolases"/>
    <property type="match status" value="1"/>
</dbReference>
<dbReference type="Gene3D" id="2.60.120.260">
    <property type="entry name" value="Galactose-binding domain-like"/>
    <property type="match status" value="1"/>
</dbReference>
<dbReference type="GO" id="GO:0008239">
    <property type="term" value="F:dipeptidyl-peptidase activity"/>
    <property type="evidence" value="ECO:0007669"/>
    <property type="project" value="InterPro"/>
</dbReference>
<dbReference type="Pfam" id="PF02129">
    <property type="entry name" value="Peptidase_S15"/>
    <property type="match status" value="1"/>
</dbReference>
<feature type="region of interest" description="Disordered" evidence="2">
    <location>
        <begin position="81"/>
        <end position="102"/>
    </location>
</feature>
<accession>A0A1V6MK72</accession>
<evidence type="ECO:0000259" key="3">
    <source>
        <dbReference type="SMART" id="SM00939"/>
    </source>
</evidence>
<keyword evidence="1" id="KW-0378">Hydrolase</keyword>
<dbReference type="EMBL" id="MPOH02000019">
    <property type="protein sequence ID" value="OQD52766.1"/>
    <property type="molecule type" value="Genomic_DNA"/>
</dbReference>
<evidence type="ECO:0000313" key="5">
    <source>
        <dbReference type="Proteomes" id="UP000184286"/>
    </source>
</evidence>
<gene>
    <name evidence="4" type="ORF">BM536_032210</name>
</gene>
<dbReference type="SMART" id="SM00939">
    <property type="entry name" value="PepX_C"/>
    <property type="match status" value="1"/>
</dbReference>
<dbReference type="RefSeq" id="WP_094103807.1">
    <property type="nucleotide sequence ID" value="NZ_MPOH02000019.1"/>
</dbReference>
<dbReference type="InterPro" id="IPR050585">
    <property type="entry name" value="Xaa-Pro_dipeptidyl-ppase/CocE"/>
</dbReference>
<proteinExistence type="predicted"/>
<dbReference type="Proteomes" id="UP000184286">
    <property type="component" value="Unassembled WGS sequence"/>
</dbReference>
<dbReference type="InterPro" id="IPR008979">
    <property type="entry name" value="Galactose-bd-like_sf"/>
</dbReference>
<dbReference type="SUPFAM" id="SSF49785">
    <property type="entry name" value="Galactose-binding domain-like"/>
    <property type="match status" value="1"/>
</dbReference>
<feature type="compositionally biased region" description="Basic and acidic residues" evidence="2">
    <location>
        <begin position="479"/>
        <end position="521"/>
    </location>
</feature>
<dbReference type="InterPro" id="IPR013736">
    <property type="entry name" value="Xaa-Pro_dipept_C"/>
</dbReference>
<organism evidence="4 5">
    <name type="scientific">Streptomyces phaeoluteigriseus</name>
    <dbReference type="NCBI Taxonomy" id="114686"/>
    <lineage>
        <taxon>Bacteria</taxon>
        <taxon>Bacillati</taxon>
        <taxon>Actinomycetota</taxon>
        <taxon>Actinomycetes</taxon>
        <taxon>Kitasatosporales</taxon>
        <taxon>Streptomycetaceae</taxon>
        <taxon>Streptomyces</taxon>
        <taxon>Streptomyces aurantiacus group</taxon>
    </lineage>
</organism>
<protein>
    <submittedName>
        <fullName evidence="4">Peptidase S15</fullName>
    </submittedName>
</protein>
<reference evidence="4 5" key="2">
    <citation type="submission" date="2017-02" db="EMBL/GenBank/DDBJ databases">
        <title>Draft genome sequence of Streptomyces phaeoluteigriseus type strain DSM41896.</title>
        <authorList>
            <person name="Salih T.S."/>
            <person name="Algora Gallardo L."/>
            <person name="Melo Santos T."/>
            <person name="Filgueira Martinez S."/>
            <person name="Herron P.R."/>
        </authorList>
    </citation>
    <scope>NUCLEOTIDE SEQUENCE [LARGE SCALE GENOMIC DNA]</scope>
    <source>
        <strain evidence="4 5">DSM 41896</strain>
    </source>
</reference>
<dbReference type="InterPro" id="IPR029058">
    <property type="entry name" value="AB_hydrolase_fold"/>
</dbReference>
<dbReference type="PANTHER" id="PTHR43056:SF10">
    <property type="entry name" value="COCE_NOND FAMILY, PUTATIVE (AFU_ORTHOLOGUE AFUA_7G00600)-RELATED"/>
    <property type="match status" value="1"/>
</dbReference>
<dbReference type="OrthoDB" id="5240615at2"/>
<comment type="caution">
    <text evidence="4">The sequence shown here is derived from an EMBL/GenBank/DDBJ whole genome shotgun (WGS) entry which is preliminary data.</text>
</comment>
<evidence type="ECO:0000313" key="4">
    <source>
        <dbReference type="EMBL" id="OQD52766.1"/>
    </source>
</evidence>
<feature type="region of interest" description="Disordered" evidence="2">
    <location>
        <begin position="407"/>
        <end position="426"/>
    </location>
</feature>
<feature type="compositionally biased region" description="Basic and acidic residues" evidence="2">
    <location>
        <begin position="409"/>
        <end position="426"/>
    </location>
</feature>
<feature type="domain" description="Xaa-Pro dipeptidyl-peptidase C-terminal" evidence="3">
    <location>
        <begin position="329"/>
        <end position="602"/>
    </location>
</feature>
<evidence type="ECO:0000256" key="1">
    <source>
        <dbReference type="ARBA" id="ARBA00022801"/>
    </source>
</evidence>
<evidence type="ECO:0000256" key="2">
    <source>
        <dbReference type="SAM" id="MobiDB-lite"/>
    </source>
</evidence>
<dbReference type="STRING" id="114686.BM536_032210"/>
<dbReference type="Pfam" id="PF08530">
    <property type="entry name" value="PepX_C"/>
    <property type="match status" value="1"/>
</dbReference>
<sequence length="734" mass="78916">MRIRSSFPYETAHEDLRIRLPDGTLLYARVWRPLTDEPVPALLEYTPDRLSDRTAARDRQRHPWYAGHGYACVRVDARGHGNSEGLPDDAARPPAVPAGEATAGGVTAGGLTADGVAADGAAVVAWLAAQPWCDGTVGMFGIGRGGACALRVAARAGAAARAGVPDLAGIADLTDAPDLTDTPDLAPTPLKAVVAVCCPDGHPDNGVRHPSGSALPADPPHTRAAQARLASVCLPPDPEHVGDAWRDMWLRRLESVDPLAPTGVPEESTTGVPVLAVGGWYDPYPDTVLGLVERLPPDRVRGLIGPWPHTYPDHAPHPGPAIGFLQETLRWWDHWLKGRDTGVLSDPLLRAYVRGSRLTATAYGALPGRWVGEPAWPSPRVRVVPYALQGAPVPVCSPLHTGVDAGRLLPRDDDAGLPPDQREEDGRSVCFDFPVSEETWVLGRPRVRLRLTCAASHAQVVARVCDVAPDGSSTLVTRGARELRPAERASAEHGSPEHGSPEHGSAEHGSPEHRGTEHRGTECGGAARDVVLDLAPVGHAFPPGHRVRLAVSSAYWPWAWPGPESAAGFTVDPAGSALELPVRVREADPGIAFAEPEQSPPLGVSVPATLDEPRPERLLVRDETGGGWRLEVVPPDAGTRVYPDGLEFTEDALTTYTIAERDPLSARFRCDRTVRLHRPERGWDTSVRTRSEVTCDETDFIATDEVVCTEDGEVVFHRTWRKRIPRTPLPPPPH</sequence>
<dbReference type="Gene3D" id="3.40.50.1820">
    <property type="entry name" value="alpha/beta hydrolase"/>
    <property type="match status" value="2"/>
</dbReference>